<sequence>MPFPGDEVQRGALVYALVITARASSDWFPIPHLVLARRQLNMGDFSSWLLLAGSLFIFTADCSGLPIPLVSEICATGACRTRRSAERLSGDAMHSEIFLPRSFHGSNTWVLAVTAGVVGGLAICGIAAMVFWYRRGNSAFSSTQEEIYIDWEDKAAPPSARYIAPLPQIYASGLASVRAAPSPKGPPNLVISVPTNEPPAFGRWKIKRVPVPSLSRLPSPSLTKIRAALRTPRRQGLSGPPPVTKAKAETEAETAPLRFLLRSSTPLAQTSRAAPLARCRQHH</sequence>
<keyword evidence="2" id="KW-1133">Transmembrane helix</keyword>
<feature type="transmembrane region" description="Helical" evidence="2">
    <location>
        <begin position="109"/>
        <end position="133"/>
    </location>
</feature>
<dbReference type="AlphaFoldDB" id="A0A8H6YJ69"/>
<evidence type="ECO:0000313" key="3">
    <source>
        <dbReference type="EMBL" id="KAF7362115.1"/>
    </source>
</evidence>
<dbReference type="EMBL" id="JACAZI010000004">
    <property type="protein sequence ID" value="KAF7362115.1"/>
    <property type="molecule type" value="Genomic_DNA"/>
</dbReference>
<organism evidence="3 4">
    <name type="scientific">Mycena venus</name>
    <dbReference type="NCBI Taxonomy" id="2733690"/>
    <lineage>
        <taxon>Eukaryota</taxon>
        <taxon>Fungi</taxon>
        <taxon>Dikarya</taxon>
        <taxon>Basidiomycota</taxon>
        <taxon>Agaricomycotina</taxon>
        <taxon>Agaricomycetes</taxon>
        <taxon>Agaricomycetidae</taxon>
        <taxon>Agaricales</taxon>
        <taxon>Marasmiineae</taxon>
        <taxon>Mycenaceae</taxon>
        <taxon>Mycena</taxon>
    </lineage>
</organism>
<accession>A0A8H6YJ69</accession>
<dbReference type="Proteomes" id="UP000620124">
    <property type="component" value="Unassembled WGS sequence"/>
</dbReference>
<keyword evidence="2" id="KW-0812">Transmembrane</keyword>
<proteinExistence type="predicted"/>
<dbReference type="OrthoDB" id="3064595at2759"/>
<gene>
    <name evidence="3" type="ORF">MVEN_00557300</name>
</gene>
<protein>
    <submittedName>
        <fullName evidence="3">Uncharacterized protein</fullName>
    </submittedName>
</protein>
<evidence type="ECO:0000256" key="1">
    <source>
        <dbReference type="SAM" id="MobiDB-lite"/>
    </source>
</evidence>
<comment type="caution">
    <text evidence="3">The sequence shown here is derived from an EMBL/GenBank/DDBJ whole genome shotgun (WGS) entry which is preliminary data.</text>
</comment>
<keyword evidence="2" id="KW-0472">Membrane</keyword>
<keyword evidence="4" id="KW-1185">Reference proteome</keyword>
<name>A0A8H6YJ69_9AGAR</name>
<evidence type="ECO:0000256" key="2">
    <source>
        <dbReference type="SAM" id="Phobius"/>
    </source>
</evidence>
<reference evidence="3" key="1">
    <citation type="submission" date="2020-05" db="EMBL/GenBank/DDBJ databases">
        <title>Mycena genomes resolve the evolution of fungal bioluminescence.</title>
        <authorList>
            <person name="Tsai I.J."/>
        </authorList>
    </citation>
    <scope>NUCLEOTIDE SEQUENCE</scope>
    <source>
        <strain evidence="3">CCC161011</strain>
    </source>
</reference>
<feature type="region of interest" description="Disordered" evidence="1">
    <location>
        <begin position="229"/>
        <end position="254"/>
    </location>
</feature>
<evidence type="ECO:0000313" key="4">
    <source>
        <dbReference type="Proteomes" id="UP000620124"/>
    </source>
</evidence>
<feature type="transmembrane region" description="Helical" evidence="2">
    <location>
        <begin position="48"/>
        <end position="67"/>
    </location>
</feature>